<feature type="region of interest" description="Disordered" evidence="1">
    <location>
        <begin position="255"/>
        <end position="286"/>
    </location>
</feature>
<feature type="domain" description="DUF2427" evidence="4">
    <location>
        <begin position="89"/>
        <end position="201"/>
    </location>
</feature>
<feature type="transmembrane region" description="Helical" evidence="2">
    <location>
        <begin position="589"/>
        <end position="610"/>
    </location>
</feature>
<keyword evidence="2" id="KW-0812">Transmembrane</keyword>
<gene>
    <name evidence="6" type="ORF">LANO_0A01772G</name>
</gene>
<dbReference type="InterPro" id="IPR018825">
    <property type="entry name" value="DUF2427"/>
</dbReference>
<organism evidence="6 7">
    <name type="scientific">Lachancea nothofagi CBS 11611</name>
    <dbReference type="NCBI Taxonomy" id="1266666"/>
    <lineage>
        <taxon>Eukaryota</taxon>
        <taxon>Fungi</taxon>
        <taxon>Dikarya</taxon>
        <taxon>Ascomycota</taxon>
        <taxon>Saccharomycotina</taxon>
        <taxon>Saccharomycetes</taxon>
        <taxon>Saccharomycetales</taxon>
        <taxon>Saccharomycetaceae</taxon>
        <taxon>Lachancea</taxon>
    </lineage>
</organism>
<keyword evidence="2" id="KW-1133">Transmembrane helix</keyword>
<feature type="transmembrane region" description="Helical" evidence="2">
    <location>
        <begin position="151"/>
        <end position="171"/>
    </location>
</feature>
<keyword evidence="7" id="KW-1185">Reference proteome</keyword>
<feature type="transmembrane region" description="Helical" evidence="2">
    <location>
        <begin position="183"/>
        <end position="207"/>
    </location>
</feature>
<evidence type="ECO:0000256" key="1">
    <source>
        <dbReference type="SAM" id="MobiDB-lite"/>
    </source>
</evidence>
<feature type="region of interest" description="Disordered" evidence="1">
    <location>
        <begin position="41"/>
        <end position="62"/>
    </location>
</feature>
<dbReference type="Proteomes" id="UP000189911">
    <property type="component" value="Chromosome A"/>
</dbReference>
<name>A0A1G4INF9_9SACH</name>
<keyword evidence="3" id="KW-0732">Signal</keyword>
<accession>A0A1G4INF9</accession>
<evidence type="ECO:0000313" key="6">
    <source>
        <dbReference type="EMBL" id="SCU77983.1"/>
    </source>
</evidence>
<feature type="transmembrane region" description="Helical" evidence="2">
    <location>
        <begin position="439"/>
        <end position="458"/>
    </location>
</feature>
<dbReference type="Pfam" id="PF10348">
    <property type="entry name" value="DUF2427"/>
    <property type="match status" value="1"/>
</dbReference>
<evidence type="ECO:0000259" key="4">
    <source>
        <dbReference type="Pfam" id="PF10348"/>
    </source>
</evidence>
<dbReference type="AlphaFoldDB" id="A0A1G4INF9"/>
<proteinExistence type="predicted"/>
<sequence>MKSCSKGKRWALVVVTWAAAAAAAAAADSAGSSALAPRDMLMTDGGGADNGSAHVMPPRPVPHEPMHMHDVPILETQLTANERLYWENYSTATFFNLPSGHMRARMQLHVALVGLVTCVGYPAALVLGHVAWSHHAQRSSSASARMAAPHLLLTLVDTLLLLIAMLALANFHYDPLTYPGNAYRKTCVIVAVLSIVHLAATAVRYAVHRKNQRTKNPALSGFSTPPPESELYEMVAASSDRHFSQSSHDSELTAAASVGSPGVAPHNKTSARQGSPLETERTDSDLEAHRRSLTSFNHDQPLVFRAVSTVLQFTSWPLFIILAVHCVIGIAVGNLFGEGIRVFNILAHWIKGGVFVTLGIVSLARYCGCGASNGWAWNKHTTQAHPSNALQNWRRLILPYGSVITVEFIESFLIFFYGSTNVFLEHLSNEDGHWHAKDLQHVSIAFMYIGCGLCGLITEYKLSEWRNQHSVNDRIPHSLMIGTPGFSPNPFPAFTIFWTGILMSQHAQASATSTAIHVQWGYLLSYGSFFRLFTFLLLIWKPNKDEKPARPFTELIVSFCLLCGGLIFMESTDQVVEALEYRGLTSMFTFNLSVGFTTLFMAWEMILLLWKDWLQKR</sequence>
<feature type="transmembrane region" description="Helical" evidence="2">
    <location>
        <begin position="520"/>
        <end position="540"/>
    </location>
</feature>
<feature type="signal peptide" evidence="3">
    <location>
        <begin position="1"/>
        <end position="26"/>
    </location>
</feature>
<feature type="transmembrane region" description="Helical" evidence="2">
    <location>
        <begin position="479"/>
        <end position="500"/>
    </location>
</feature>
<dbReference type="PANTHER" id="PTHR31685:SF3">
    <property type="entry name" value="INTEGRAL MEMBRANE PROTEIN (AFU_ORTHOLOGUE AFUA_6G12730)"/>
    <property type="match status" value="1"/>
</dbReference>
<dbReference type="PANTHER" id="PTHR31685">
    <property type="entry name" value="INTEGRAL MEMBRANE PROTEIN (AFU_ORTHOLOGUE AFUA_6G12730)-RELATED"/>
    <property type="match status" value="1"/>
</dbReference>
<feature type="transmembrane region" description="Helical" evidence="2">
    <location>
        <begin position="552"/>
        <end position="569"/>
    </location>
</feature>
<dbReference type="InterPro" id="IPR018827">
    <property type="entry name" value="YTP1_C"/>
</dbReference>
<dbReference type="EMBL" id="LT598449">
    <property type="protein sequence ID" value="SCU77983.1"/>
    <property type="molecule type" value="Genomic_DNA"/>
</dbReference>
<feature type="transmembrane region" description="Helical" evidence="2">
    <location>
        <begin position="315"/>
        <end position="336"/>
    </location>
</feature>
<dbReference type="OrthoDB" id="4005299at2759"/>
<evidence type="ECO:0000313" key="7">
    <source>
        <dbReference type="Proteomes" id="UP000189911"/>
    </source>
</evidence>
<feature type="transmembrane region" description="Helical" evidence="2">
    <location>
        <begin position="108"/>
        <end position="130"/>
    </location>
</feature>
<evidence type="ECO:0000259" key="5">
    <source>
        <dbReference type="Pfam" id="PF10355"/>
    </source>
</evidence>
<evidence type="ECO:0000256" key="2">
    <source>
        <dbReference type="SAM" id="Phobius"/>
    </source>
</evidence>
<protein>
    <submittedName>
        <fullName evidence="6">LANO_0A01772g1_1</fullName>
    </submittedName>
</protein>
<keyword evidence="2" id="KW-0472">Membrane</keyword>
<feature type="chain" id="PRO_5009235656" evidence="3">
    <location>
        <begin position="27"/>
        <end position="617"/>
    </location>
</feature>
<feature type="domain" description="Protein YTP1-like C-terminal" evidence="5">
    <location>
        <begin position="323"/>
        <end position="612"/>
    </location>
</feature>
<reference evidence="7" key="1">
    <citation type="submission" date="2016-03" db="EMBL/GenBank/DDBJ databases">
        <authorList>
            <person name="Devillers Hugo."/>
        </authorList>
    </citation>
    <scope>NUCLEOTIDE SEQUENCE [LARGE SCALE GENOMIC DNA]</scope>
</reference>
<feature type="transmembrane region" description="Helical" evidence="2">
    <location>
        <begin position="397"/>
        <end position="419"/>
    </location>
</feature>
<evidence type="ECO:0000256" key="3">
    <source>
        <dbReference type="SAM" id="SignalP"/>
    </source>
</evidence>
<dbReference type="Pfam" id="PF10355">
    <property type="entry name" value="Ytp1"/>
    <property type="match status" value="1"/>
</dbReference>